<comment type="similarity">
    <text evidence="2 3">Belongs to the small heat shock protein (HSP20) family.</text>
</comment>
<dbReference type="OMA" id="KMEFSTF"/>
<evidence type="ECO:0000313" key="7">
    <source>
        <dbReference type="Proteomes" id="UP000012960"/>
    </source>
</evidence>
<dbReference type="EMBL" id="HG996474">
    <property type="protein sequence ID" value="CAG1834865.1"/>
    <property type="molecule type" value="Genomic_DNA"/>
</dbReference>
<name>A0A804KIE2_MUSAM</name>
<proteinExistence type="inferred from homology"/>
<dbReference type="Proteomes" id="UP000012960">
    <property type="component" value="Unplaced"/>
</dbReference>
<dbReference type="PANTHER" id="PTHR11527">
    <property type="entry name" value="HEAT-SHOCK PROTEIN 20 FAMILY MEMBER"/>
    <property type="match status" value="1"/>
</dbReference>
<dbReference type="GO" id="GO:0051082">
    <property type="term" value="F:unfolded protein binding"/>
    <property type="evidence" value="ECO:0000318"/>
    <property type="project" value="GO_Central"/>
</dbReference>
<dbReference type="FunCoup" id="A0A804KIE2">
    <property type="interactions" value="377"/>
</dbReference>
<dbReference type="KEGG" id="mus:103997660"/>
<evidence type="ECO:0000256" key="3">
    <source>
        <dbReference type="RuleBase" id="RU003616"/>
    </source>
</evidence>
<dbReference type="GO" id="GO:0006457">
    <property type="term" value="P:protein folding"/>
    <property type="evidence" value="ECO:0000318"/>
    <property type="project" value="GO_Central"/>
</dbReference>
<dbReference type="GO" id="GO:0051259">
    <property type="term" value="P:protein complex oligomerization"/>
    <property type="evidence" value="ECO:0000318"/>
    <property type="project" value="GO_Central"/>
</dbReference>
<dbReference type="Pfam" id="PF00011">
    <property type="entry name" value="HSP20"/>
    <property type="match status" value="1"/>
</dbReference>
<evidence type="ECO:0000313" key="5">
    <source>
        <dbReference type="EMBL" id="CAG1834865.1"/>
    </source>
</evidence>
<evidence type="ECO:0000256" key="2">
    <source>
        <dbReference type="PROSITE-ProRule" id="PRU00285"/>
    </source>
</evidence>
<keyword evidence="7" id="KW-1185">Reference proteome</keyword>
<feature type="domain" description="SHSP" evidence="4">
    <location>
        <begin position="21"/>
        <end position="135"/>
    </location>
</feature>
<dbReference type="SUPFAM" id="SSF49764">
    <property type="entry name" value="HSP20-like chaperones"/>
    <property type="match status" value="1"/>
</dbReference>
<dbReference type="EnsemblPlants" id="Ma09_t11240.1">
    <property type="protein sequence ID" value="Ma09_p11240.1"/>
    <property type="gene ID" value="Ma09_g11240"/>
</dbReference>
<evidence type="ECO:0000256" key="1">
    <source>
        <dbReference type="ARBA" id="ARBA00023016"/>
    </source>
</evidence>
<dbReference type="GO" id="GO:0042542">
    <property type="term" value="P:response to hydrogen peroxide"/>
    <property type="evidence" value="ECO:0000318"/>
    <property type="project" value="GO_Central"/>
</dbReference>
<dbReference type="AlphaFoldDB" id="A0A804KIE2"/>
<reference evidence="5" key="1">
    <citation type="submission" date="2021-03" db="EMBL/GenBank/DDBJ databases">
        <authorList>
            <consortium name="Genoscope - CEA"/>
            <person name="William W."/>
        </authorList>
    </citation>
    <scope>NUCLEOTIDE SEQUENCE</scope>
    <source>
        <strain evidence="5">Doubled-haploid Pahang</strain>
    </source>
</reference>
<reference evidence="6" key="2">
    <citation type="submission" date="2021-05" db="UniProtKB">
        <authorList>
            <consortium name="EnsemblPlants"/>
        </authorList>
    </citation>
    <scope>IDENTIFICATION</scope>
    <source>
        <strain evidence="6">subsp. malaccensis</strain>
    </source>
</reference>
<dbReference type="PROSITE" id="PS01031">
    <property type="entry name" value="SHSP"/>
    <property type="match status" value="1"/>
</dbReference>
<dbReference type="Gene3D" id="2.60.40.790">
    <property type="match status" value="1"/>
</dbReference>
<gene>
    <name evidence="5" type="ORF">GSMUA_229700.1</name>
</gene>
<organism evidence="6 7">
    <name type="scientific">Musa acuminata subsp. malaccensis</name>
    <name type="common">Wild banana</name>
    <name type="synonym">Musa malaccensis</name>
    <dbReference type="NCBI Taxonomy" id="214687"/>
    <lineage>
        <taxon>Eukaryota</taxon>
        <taxon>Viridiplantae</taxon>
        <taxon>Streptophyta</taxon>
        <taxon>Embryophyta</taxon>
        <taxon>Tracheophyta</taxon>
        <taxon>Spermatophyta</taxon>
        <taxon>Magnoliopsida</taxon>
        <taxon>Liliopsida</taxon>
        <taxon>Zingiberales</taxon>
        <taxon>Musaceae</taxon>
        <taxon>Musa</taxon>
    </lineage>
</organism>
<accession>A0A804KIE2</accession>
<protein>
    <submittedName>
        <fullName evidence="5">(wild Malaysian banana) hypothetical protein</fullName>
    </submittedName>
</protein>
<dbReference type="InterPro" id="IPR031107">
    <property type="entry name" value="Small_HSP"/>
</dbReference>
<dbReference type="GO" id="GO:0009408">
    <property type="term" value="P:response to heat"/>
    <property type="evidence" value="ECO:0000318"/>
    <property type="project" value="GO_Central"/>
</dbReference>
<evidence type="ECO:0000259" key="4">
    <source>
        <dbReference type="PROSITE" id="PS01031"/>
    </source>
</evidence>
<dbReference type="GO" id="GO:0009651">
    <property type="term" value="P:response to salt stress"/>
    <property type="evidence" value="ECO:0000318"/>
    <property type="project" value="GO_Central"/>
</dbReference>
<evidence type="ECO:0000313" key="6">
    <source>
        <dbReference type="EnsemblPlants" id="Ma09_p11240.1"/>
    </source>
</evidence>
<dbReference type="OrthoDB" id="1431247at2759"/>
<sequence>MELYYPIQSSWPLFPAPHFFSSSDSATPQNYVHWTETPESHRFSADLPGVRKEEIRVEVEDSRYMVIRTERRDDDGLGEPAQRERRGFVRKFRLPETVDIDGITAAYEDGVLTVTVPRLVSRRRLQLDLEDLADASHAVARAA</sequence>
<dbReference type="InterPro" id="IPR008978">
    <property type="entry name" value="HSP20-like_chaperone"/>
</dbReference>
<dbReference type="InterPro" id="IPR002068">
    <property type="entry name" value="A-crystallin/Hsp20_dom"/>
</dbReference>
<keyword evidence="1" id="KW-0346">Stress response</keyword>
<dbReference type="Gramene" id="Ma09_t11240.1">
    <property type="protein sequence ID" value="Ma09_p11240.1"/>
    <property type="gene ID" value="Ma09_g11240"/>
</dbReference>